<dbReference type="InterPro" id="IPR036179">
    <property type="entry name" value="Ig-like_dom_sf"/>
</dbReference>
<dbReference type="InterPro" id="IPR007110">
    <property type="entry name" value="Ig-like_dom"/>
</dbReference>
<dbReference type="SMART" id="SM00408">
    <property type="entry name" value="IGc2"/>
    <property type="match status" value="3"/>
</dbReference>
<organism evidence="4 5">
    <name type="scientific">Staurois parvus</name>
    <dbReference type="NCBI Taxonomy" id="386267"/>
    <lineage>
        <taxon>Eukaryota</taxon>
        <taxon>Metazoa</taxon>
        <taxon>Chordata</taxon>
        <taxon>Craniata</taxon>
        <taxon>Vertebrata</taxon>
        <taxon>Euteleostomi</taxon>
        <taxon>Amphibia</taxon>
        <taxon>Batrachia</taxon>
        <taxon>Anura</taxon>
        <taxon>Neobatrachia</taxon>
        <taxon>Ranoidea</taxon>
        <taxon>Ranidae</taxon>
        <taxon>Staurois</taxon>
    </lineage>
</organism>
<dbReference type="InterPro" id="IPR013783">
    <property type="entry name" value="Ig-like_fold"/>
</dbReference>
<evidence type="ECO:0000256" key="1">
    <source>
        <dbReference type="ARBA" id="ARBA00022729"/>
    </source>
</evidence>
<dbReference type="InterPro" id="IPR003599">
    <property type="entry name" value="Ig_sub"/>
</dbReference>
<dbReference type="Pfam" id="PF07679">
    <property type="entry name" value="I-set"/>
    <property type="match status" value="2"/>
</dbReference>
<reference evidence="4" key="1">
    <citation type="submission" date="2023-05" db="EMBL/GenBank/DDBJ databases">
        <authorList>
            <person name="Stuckert A."/>
        </authorList>
    </citation>
    <scope>NUCLEOTIDE SEQUENCE</scope>
</reference>
<dbReference type="EMBL" id="CATNWA010010347">
    <property type="protein sequence ID" value="CAI9559746.1"/>
    <property type="molecule type" value="Genomic_DNA"/>
</dbReference>
<name>A0ABN9CJG6_9NEOB</name>
<protein>
    <recommendedName>
        <fullName evidence="3">Ig-like domain-containing protein</fullName>
    </recommendedName>
</protein>
<dbReference type="PROSITE" id="PS50835">
    <property type="entry name" value="IG_LIKE"/>
    <property type="match status" value="3"/>
</dbReference>
<feature type="domain" description="Ig-like" evidence="3">
    <location>
        <begin position="193"/>
        <end position="229"/>
    </location>
</feature>
<dbReference type="InterPro" id="IPR013098">
    <property type="entry name" value="Ig_I-set"/>
</dbReference>
<proteinExistence type="predicted"/>
<dbReference type="Gene3D" id="2.60.40.10">
    <property type="entry name" value="Immunoglobulins"/>
    <property type="match status" value="3"/>
</dbReference>
<dbReference type="PANTHER" id="PTHR45080:SF8">
    <property type="entry name" value="IG-LIKE DOMAIN-CONTAINING PROTEIN"/>
    <property type="match status" value="1"/>
</dbReference>
<feature type="non-terminal residue" evidence="4">
    <location>
        <position position="1"/>
    </location>
</feature>
<evidence type="ECO:0000259" key="3">
    <source>
        <dbReference type="PROSITE" id="PS50835"/>
    </source>
</evidence>
<comment type="caution">
    <text evidence="4">The sequence shown here is derived from an EMBL/GenBank/DDBJ whole genome shotgun (WGS) entry which is preliminary data.</text>
</comment>
<gene>
    <name evidence="4" type="ORF">SPARVUS_LOCUS5138212</name>
</gene>
<accession>A0ABN9CJG6</accession>
<dbReference type="SMART" id="SM00409">
    <property type="entry name" value="IG"/>
    <property type="match status" value="2"/>
</dbReference>
<sequence length="252" mass="27610">KDSHTVSITIQYGPSFTELPSDLSLNKGEKLRLTCKATGNPRPHITWTFKHKSTPVQIGQSKYLNDLIIERVSKVDDGTYTCIAENIVASINATVNVFVKEPPVLVGFHLTNQTAALGGSIILNCIVQGNPIPIIQWSRKENEILFNRRFKQFINGSLAIYNTTNEDIGDYICIATNDAGTMGHTVTLSLQKPPVIKIPPVDMTVNAGTSVTLICQAEGEPVPDIVWSRLTRPISGDSRFSILSNKSLHIVA</sequence>
<evidence type="ECO:0000313" key="4">
    <source>
        <dbReference type="EMBL" id="CAI9559746.1"/>
    </source>
</evidence>
<evidence type="ECO:0000256" key="2">
    <source>
        <dbReference type="ARBA" id="ARBA00023157"/>
    </source>
</evidence>
<feature type="domain" description="Ig-like" evidence="3">
    <location>
        <begin position="102"/>
        <end position="189"/>
    </location>
</feature>
<keyword evidence="5" id="KW-1185">Reference proteome</keyword>
<dbReference type="InterPro" id="IPR003598">
    <property type="entry name" value="Ig_sub2"/>
</dbReference>
<keyword evidence="2" id="KW-1015">Disulfide bond</keyword>
<dbReference type="Proteomes" id="UP001162483">
    <property type="component" value="Unassembled WGS sequence"/>
</dbReference>
<dbReference type="Pfam" id="PF13927">
    <property type="entry name" value="Ig_3"/>
    <property type="match status" value="1"/>
</dbReference>
<dbReference type="InterPro" id="IPR050958">
    <property type="entry name" value="Cell_Adh-Cytoskel_Orgn"/>
</dbReference>
<dbReference type="SUPFAM" id="SSF48726">
    <property type="entry name" value="Immunoglobulin"/>
    <property type="match status" value="3"/>
</dbReference>
<feature type="domain" description="Ig-like" evidence="3">
    <location>
        <begin position="14"/>
        <end position="96"/>
    </location>
</feature>
<keyword evidence="1" id="KW-0732">Signal</keyword>
<evidence type="ECO:0000313" key="5">
    <source>
        <dbReference type="Proteomes" id="UP001162483"/>
    </source>
</evidence>
<feature type="non-terminal residue" evidence="4">
    <location>
        <position position="252"/>
    </location>
</feature>
<dbReference type="PANTHER" id="PTHR45080">
    <property type="entry name" value="CONTACTIN 5"/>
    <property type="match status" value="1"/>
</dbReference>